<dbReference type="NCBIfam" id="NF047847">
    <property type="entry name" value="SS_mature_LptM"/>
    <property type="match status" value="1"/>
</dbReference>
<evidence type="ECO:0000256" key="5">
    <source>
        <dbReference type="ARBA" id="ARBA00023237"/>
    </source>
</evidence>
<keyword evidence="3" id="KW-0472">Membrane</keyword>
<name>A0A7Z2JF93_9BURK</name>
<dbReference type="AlphaFoldDB" id="A0A7Z2JF93"/>
<dbReference type="GO" id="GO:0009279">
    <property type="term" value="C:cell outer membrane"/>
    <property type="evidence" value="ECO:0007669"/>
    <property type="project" value="UniProtKB-SubCell"/>
</dbReference>
<evidence type="ECO:0008006" key="10">
    <source>
        <dbReference type="Google" id="ProtNLM"/>
    </source>
</evidence>
<sequence>MRVIFRMRAAARGVSSARLETSRETTRHASPRAILAAFAVGAIAVSALAGCGQRGPLYMPAVPPLPAKPNYETAPQPASGAEAASEPVGSVPDTTGTPLSLSPDSELNSVPASNGAAQPASQPATGATPNP</sequence>
<reference evidence="8 9" key="1">
    <citation type="submission" date="2019-12" db="EMBL/GenBank/DDBJ databases">
        <title>Paraburkholderia acidiphila 7Q-K02 sp. nov and Paraburkholderia acidisoli DHF22 sp. nov., two strains isolated from forest soil.</title>
        <authorList>
            <person name="Gao Z."/>
            <person name="Qiu L."/>
        </authorList>
    </citation>
    <scope>NUCLEOTIDE SEQUENCE [LARGE SCALE GENOMIC DNA]</scope>
    <source>
        <strain evidence="8 9">DHF22</strain>
    </source>
</reference>
<evidence type="ECO:0000256" key="4">
    <source>
        <dbReference type="ARBA" id="ARBA00023139"/>
    </source>
</evidence>
<keyword evidence="6" id="KW-0449">Lipoprotein</keyword>
<keyword evidence="2" id="KW-0732">Signal</keyword>
<evidence type="ECO:0000313" key="8">
    <source>
        <dbReference type="EMBL" id="QGZ62526.1"/>
    </source>
</evidence>
<dbReference type="OrthoDB" id="9035120at2"/>
<feature type="compositionally biased region" description="Polar residues" evidence="7">
    <location>
        <begin position="92"/>
        <end position="131"/>
    </location>
</feature>
<evidence type="ECO:0000256" key="2">
    <source>
        <dbReference type="ARBA" id="ARBA00022729"/>
    </source>
</evidence>
<evidence type="ECO:0000256" key="7">
    <source>
        <dbReference type="SAM" id="MobiDB-lite"/>
    </source>
</evidence>
<gene>
    <name evidence="8" type="ORF">FAZ98_12750</name>
</gene>
<feature type="region of interest" description="Disordered" evidence="7">
    <location>
        <begin position="58"/>
        <end position="131"/>
    </location>
</feature>
<proteinExistence type="predicted"/>
<dbReference type="Proteomes" id="UP000433577">
    <property type="component" value="Chromosome 1"/>
</dbReference>
<dbReference type="InterPro" id="IPR032831">
    <property type="entry name" value="LptM_cons"/>
</dbReference>
<evidence type="ECO:0000256" key="3">
    <source>
        <dbReference type="ARBA" id="ARBA00023136"/>
    </source>
</evidence>
<dbReference type="EMBL" id="CP046913">
    <property type="protein sequence ID" value="QGZ62526.1"/>
    <property type="molecule type" value="Genomic_DNA"/>
</dbReference>
<protein>
    <recommendedName>
        <fullName evidence="10">Lipoprotein</fullName>
    </recommendedName>
</protein>
<keyword evidence="4" id="KW-0564">Palmitate</keyword>
<evidence type="ECO:0000256" key="6">
    <source>
        <dbReference type="ARBA" id="ARBA00023288"/>
    </source>
</evidence>
<evidence type="ECO:0000256" key="1">
    <source>
        <dbReference type="ARBA" id="ARBA00004459"/>
    </source>
</evidence>
<keyword evidence="5" id="KW-0998">Cell outer membrane</keyword>
<dbReference type="KEGG" id="pacs:FAZ98_12750"/>
<dbReference type="Pfam" id="PF13627">
    <property type="entry name" value="LptM_cons"/>
    <property type="match status" value="1"/>
</dbReference>
<organism evidence="8 9">
    <name type="scientific">Paraburkholderia acidisoli</name>
    <dbReference type="NCBI Taxonomy" id="2571748"/>
    <lineage>
        <taxon>Bacteria</taxon>
        <taxon>Pseudomonadati</taxon>
        <taxon>Pseudomonadota</taxon>
        <taxon>Betaproteobacteria</taxon>
        <taxon>Burkholderiales</taxon>
        <taxon>Burkholderiaceae</taxon>
        <taxon>Paraburkholderia</taxon>
    </lineage>
</organism>
<comment type="subcellular location">
    <subcellularLocation>
        <location evidence="1">Cell outer membrane</location>
        <topology evidence="1">Lipid-anchor</topology>
    </subcellularLocation>
</comment>
<keyword evidence="9" id="KW-1185">Reference proteome</keyword>
<evidence type="ECO:0000313" key="9">
    <source>
        <dbReference type="Proteomes" id="UP000433577"/>
    </source>
</evidence>
<accession>A0A7Z2JF93</accession>